<protein>
    <submittedName>
        <fullName evidence="2">Uncharacterized protein</fullName>
    </submittedName>
</protein>
<sequence>MGLGTKLEDFLKEDAFLGFPPEPGLENPVQPSRQLDPPEIRESLTIRTGP</sequence>
<proteinExistence type="predicted"/>
<evidence type="ECO:0000256" key="1">
    <source>
        <dbReference type="SAM" id="MobiDB-lite"/>
    </source>
</evidence>
<accession>A0A0H5QBW0</accession>
<feature type="region of interest" description="Disordered" evidence="1">
    <location>
        <begin position="17"/>
        <end position="50"/>
    </location>
</feature>
<evidence type="ECO:0000313" key="2">
    <source>
        <dbReference type="EMBL" id="CRY93632.1"/>
    </source>
</evidence>
<name>A0A0H5QBW0_9ZZZZ</name>
<dbReference type="AlphaFoldDB" id="A0A0H5QBW0"/>
<reference evidence="2" key="2">
    <citation type="submission" date="2015-07" db="EMBL/GenBank/DDBJ databases">
        <title>Plasmids, circular viruses and viroids from rat gut.</title>
        <authorList>
            <person name="Jorgensen T.J."/>
            <person name="Hansen M.A."/>
            <person name="Xu Z."/>
            <person name="Tabak M.A."/>
            <person name="Sorensen S.J."/>
            <person name="Hansen L.H."/>
        </authorList>
    </citation>
    <scope>NUCLEOTIDE SEQUENCE</scope>
    <source>
        <strain evidence="2">RGFK0017</strain>
    </source>
</reference>
<organism evidence="2">
    <name type="scientific">uncultured prokaryote</name>
    <dbReference type="NCBI Taxonomy" id="198431"/>
    <lineage>
        <taxon>unclassified sequences</taxon>
        <taxon>environmental samples</taxon>
    </lineage>
</organism>
<dbReference type="EMBL" id="LN852713">
    <property type="protein sequence ID" value="CRY93632.1"/>
    <property type="molecule type" value="Genomic_DNA"/>
</dbReference>
<reference evidence="2" key="1">
    <citation type="submission" date="2015-06" db="EMBL/GenBank/DDBJ databases">
        <authorList>
            <person name="Joergensen T."/>
        </authorList>
    </citation>
    <scope>NUCLEOTIDE SEQUENCE</scope>
    <source>
        <strain evidence="2">RGFK0017</strain>
    </source>
</reference>